<dbReference type="EMBL" id="NHRY01000210">
    <property type="protein sequence ID" value="PPQ30504.1"/>
    <property type="molecule type" value="Genomic_DNA"/>
</dbReference>
<dbReference type="OrthoDB" id="9795226at2"/>
<feature type="domain" description="ApaG" evidence="4">
    <location>
        <begin position="36"/>
        <end position="161"/>
    </location>
</feature>
<evidence type="ECO:0000259" key="4">
    <source>
        <dbReference type="PROSITE" id="PS51087"/>
    </source>
</evidence>
<dbReference type="PANTHER" id="PTHR47191">
    <property type="entry name" value="OS05G0170800 PROTEIN"/>
    <property type="match status" value="1"/>
</dbReference>
<evidence type="ECO:0000256" key="2">
    <source>
        <dbReference type="HAMAP-Rule" id="MF_00791"/>
    </source>
</evidence>
<dbReference type="HAMAP" id="MF_00791">
    <property type="entry name" value="ApaG"/>
    <property type="match status" value="1"/>
</dbReference>
<name>A0A2S6N7C5_RHOGL</name>
<dbReference type="Gene3D" id="2.60.40.1470">
    <property type="entry name" value="ApaG domain"/>
    <property type="match status" value="1"/>
</dbReference>
<dbReference type="InterPro" id="IPR023065">
    <property type="entry name" value="Uncharacterised_ApaG"/>
</dbReference>
<proteinExistence type="inferred from homology"/>
<dbReference type="NCBIfam" id="NF003967">
    <property type="entry name" value="PRK05461.1"/>
    <property type="match status" value="1"/>
</dbReference>
<keyword evidence="6" id="KW-1185">Reference proteome</keyword>
<gene>
    <name evidence="2" type="primary">apaG</name>
    <name evidence="5" type="ORF">CCS01_19080</name>
</gene>
<accession>A0A2S6N7C5</accession>
<feature type="region of interest" description="Disordered" evidence="3">
    <location>
        <begin position="1"/>
        <end position="34"/>
    </location>
</feature>
<dbReference type="Proteomes" id="UP000239724">
    <property type="component" value="Unassembled WGS sequence"/>
</dbReference>
<comment type="caution">
    <text evidence="5">The sequence shown here is derived from an EMBL/GenBank/DDBJ whole genome shotgun (WGS) entry which is preliminary data.</text>
</comment>
<protein>
    <recommendedName>
        <fullName evidence="1 2">Protein ApaG</fullName>
    </recommendedName>
</protein>
<evidence type="ECO:0000313" key="6">
    <source>
        <dbReference type="Proteomes" id="UP000239724"/>
    </source>
</evidence>
<sequence>MSTEDPKSGRARRPAQLAPQPQRGSRAGTNARGDYCSVTRDVEVSVRSYFLADQSQPDENHYVWAYRVKIENHGTEPVQLLRRTWQITDARGRTQHVHGPGVVGQQPLLEPGESFEYTSGTPLDTPSGFMVGAYHMVIPSSGESFDVAIPTFSLDSPHQSGRVH</sequence>
<dbReference type="PANTHER" id="PTHR47191:SF2">
    <property type="entry name" value="OS05G0170800 PROTEIN"/>
    <property type="match status" value="1"/>
</dbReference>
<dbReference type="InterPro" id="IPR036767">
    <property type="entry name" value="ApaG_sf"/>
</dbReference>
<dbReference type="AlphaFoldDB" id="A0A2S6N7C5"/>
<reference evidence="5 6" key="1">
    <citation type="journal article" date="2018" name="Arch. Microbiol.">
        <title>New insights into the metabolic potential of the phototrophic purple bacterium Rhodopila globiformis DSM 161(T) from its draft genome sequence and evidence for a vanadium-dependent nitrogenase.</title>
        <authorList>
            <person name="Imhoff J.F."/>
            <person name="Rahn T."/>
            <person name="Kunzel S."/>
            <person name="Neulinger S.C."/>
        </authorList>
    </citation>
    <scope>NUCLEOTIDE SEQUENCE [LARGE SCALE GENOMIC DNA]</scope>
    <source>
        <strain evidence="5 6">DSM 161</strain>
    </source>
</reference>
<dbReference type="SUPFAM" id="SSF110069">
    <property type="entry name" value="ApaG-like"/>
    <property type="match status" value="1"/>
</dbReference>
<dbReference type="InterPro" id="IPR007474">
    <property type="entry name" value="ApaG_domain"/>
</dbReference>
<evidence type="ECO:0000313" key="5">
    <source>
        <dbReference type="EMBL" id="PPQ30504.1"/>
    </source>
</evidence>
<dbReference type="PROSITE" id="PS51087">
    <property type="entry name" value="APAG"/>
    <property type="match status" value="1"/>
</dbReference>
<dbReference type="RefSeq" id="WP_104520410.1">
    <property type="nucleotide sequence ID" value="NZ_NHRY01000210.1"/>
</dbReference>
<dbReference type="Pfam" id="PF04379">
    <property type="entry name" value="DUF525"/>
    <property type="match status" value="1"/>
</dbReference>
<organism evidence="5 6">
    <name type="scientific">Rhodopila globiformis</name>
    <name type="common">Rhodopseudomonas globiformis</name>
    <dbReference type="NCBI Taxonomy" id="1071"/>
    <lineage>
        <taxon>Bacteria</taxon>
        <taxon>Pseudomonadati</taxon>
        <taxon>Pseudomonadota</taxon>
        <taxon>Alphaproteobacteria</taxon>
        <taxon>Acetobacterales</taxon>
        <taxon>Acetobacteraceae</taxon>
        <taxon>Rhodopila</taxon>
    </lineage>
</organism>
<evidence type="ECO:0000256" key="1">
    <source>
        <dbReference type="ARBA" id="ARBA00017693"/>
    </source>
</evidence>
<dbReference type="InterPro" id="IPR050718">
    <property type="entry name" value="ApaG-like"/>
</dbReference>
<evidence type="ECO:0000256" key="3">
    <source>
        <dbReference type="SAM" id="MobiDB-lite"/>
    </source>
</evidence>